<evidence type="ECO:0000313" key="1">
    <source>
        <dbReference type="EMBL" id="KAK2080663.1"/>
    </source>
</evidence>
<dbReference type="Proteomes" id="UP001255856">
    <property type="component" value="Unassembled WGS sequence"/>
</dbReference>
<accession>A0AAD9ILQ1</accession>
<proteinExistence type="predicted"/>
<evidence type="ECO:0000313" key="2">
    <source>
        <dbReference type="Proteomes" id="UP001255856"/>
    </source>
</evidence>
<dbReference type="EMBL" id="JASFZW010000001">
    <property type="protein sequence ID" value="KAK2080663.1"/>
    <property type="molecule type" value="Genomic_DNA"/>
</dbReference>
<protein>
    <submittedName>
        <fullName evidence="1">Uncharacterized protein</fullName>
    </submittedName>
</protein>
<reference evidence="1" key="1">
    <citation type="submission" date="2021-01" db="EMBL/GenBank/DDBJ databases">
        <authorList>
            <person name="Eckstrom K.M.E."/>
        </authorList>
    </citation>
    <scope>NUCLEOTIDE SEQUENCE</scope>
    <source>
        <strain evidence="1">UVCC 0001</strain>
    </source>
</reference>
<gene>
    <name evidence="1" type="ORF">QBZ16_000517</name>
</gene>
<dbReference type="AlphaFoldDB" id="A0AAD9ILQ1"/>
<name>A0AAD9ILQ1_PROWI</name>
<organism evidence="1 2">
    <name type="scientific">Prototheca wickerhamii</name>
    <dbReference type="NCBI Taxonomy" id="3111"/>
    <lineage>
        <taxon>Eukaryota</taxon>
        <taxon>Viridiplantae</taxon>
        <taxon>Chlorophyta</taxon>
        <taxon>core chlorophytes</taxon>
        <taxon>Trebouxiophyceae</taxon>
        <taxon>Chlorellales</taxon>
        <taxon>Chlorellaceae</taxon>
        <taxon>Prototheca</taxon>
    </lineage>
</organism>
<keyword evidence="2" id="KW-1185">Reference proteome</keyword>
<comment type="caution">
    <text evidence="1">The sequence shown here is derived from an EMBL/GenBank/DDBJ whole genome shotgun (WGS) entry which is preliminary data.</text>
</comment>
<sequence length="334" mass="37164">MSTESWDRVAGSEPGARANFDFFLTIAMGFDNKLDAPNTIDFVVVQSGEACTPCQRMASLLHPTDPVLDSVRSAATATIGSGSVTHLVRKANEGMDFAAHNTTITYLTALRRLHRYSYFFLLNSSIRGPFVPSYMPPGWQWTQAFIDRLVSNVGVVSSSLVCLPEEDAGGPGPKLESWAAATHRRGLDILVEEGVFELRTCKTDGVVVKGEYGLTAAMEKHGYTIDTLMSKYRRVDWGDKSNWNCNNNVHPSRHGTYDGISMHPYETVFVKASWHVGHPFIDKYAEWAIAQATGQSTTAGQLDEEMYRYAISMEAQEDHHVDQCYKVLPRDKKP</sequence>